<protein>
    <recommendedName>
        <fullName evidence="2 5">Elongation factor Ts</fullName>
        <shortName evidence="5">EF-Ts</shortName>
    </recommendedName>
</protein>
<evidence type="ECO:0000259" key="6">
    <source>
        <dbReference type="Pfam" id="PF00889"/>
    </source>
</evidence>
<comment type="similarity">
    <text evidence="1 5">Belongs to the EF-Ts family.</text>
</comment>
<proteinExistence type="inferred from homology"/>
<name>A0A1F5C9W1_9BACT</name>
<evidence type="ECO:0000256" key="5">
    <source>
        <dbReference type="HAMAP-Rule" id="MF_00050"/>
    </source>
</evidence>
<dbReference type="SUPFAM" id="SSF54713">
    <property type="entry name" value="Elongation factor Ts (EF-Ts), dimerisation domain"/>
    <property type="match status" value="1"/>
</dbReference>
<dbReference type="InterPro" id="IPR009060">
    <property type="entry name" value="UBA-like_sf"/>
</dbReference>
<dbReference type="InterPro" id="IPR014039">
    <property type="entry name" value="Transl_elong_EFTs/EF1B_dimer"/>
</dbReference>
<dbReference type="HAMAP" id="MF_00050">
    <property type="entry name" value="EF_Ts"/>
    <property type="match status" value="1"/>
</dbReference>
<keyword evidence="4 5" id="KW-0648">Protein biosynthesis</keyword>
<dbReference type="EMBL" id="MEYV01000022">
    <property type="protein sequence ID" value="OGD39632.1"/>
    <property type="molecule type" value="Genomic_DNA"/>
</dbReference>
<dbReference type="GO" id="GO:0003746">
    <property type="term" value="F:translation elongation factor activity"/>
    <property type="evidence" value="ECO:0007669"/>
    <property type="project" value="UniProtKB-UniRule"/>
</dbReference>
<dbReference type="Gene3D" id="1.10.8.10">
    <property type="entry name" value="DNA helicase RuvA subunit, C-terminal domain"/>
    <property type="match status" value="1"/>
</dbReference>
<dbReference type="SUPFAM" id="SSF46934">
    <property type="entry name" value="UBA-like"/>
    <property type="match status" value="1"/>
</dbReference>
<dbReference type="Gene3D" id="3.30.479.20">
    <property type="entry name" value="Elongation factor Ts, dimerisation domain"/>
    <property type="match status" value="1"/>
</dbReference>
<feature type="domain" description="Translation elongation factor EFTs/EF1B dimerisation" evidence="6">
    <location>
        <begin position="74"/>
        <end position="150"/>
    </location>
</feature>
<evidence type="ECO:0000313" key="7">
    <source>
        <dbReference type="EMBL" id="OGD39632.1"/>
    </source>
</evidence>
<dbReference type="PANTHER" id="PTHR11741:SF0">
    <property type="entry name" value="ELONGATION FACTOR TS, MITOCHONDRIAL"/>
    <property type="match status" value="1"/>
</dbReference>
<dbReference type="PANTHER" id="PTHR11741">
    <property type="entry name" value="ELONGATION FACTOR TS"/>
    <property type="match status" value="1"/>
</dbReference>
<evidence type="ECO:0000256" key="4">
    <source>
        <dbReference type="ARBA" id="ARBA00022917"/>
    </source>
</evidence>
<reference evidence="7 8" key="1">
    <citation type="journal article" date="2016" name="Nat. Commun.">
        <title>Thousands of microbial genomes shed light on interconnected biogeochemical processes in an aquifer system.</title>
        <authorList>
            <person name="Anantharaman K."/>
            <person name="Brown C.T."/>
            <person name="Hug L.A."/>
            <person name="Sharon I."/>
            <person name="Castelle C.J."/>
            <person name="Probst A.J."/>
            <person name="Thomas B.C."/>
            <person name="Singh A."/>
            <person name="Wilkins M.J."/>
            <person name="Karaoz U."/>
            <person name="Brodie E.L."/>
            <person name="Williams K.H."/>
            <person name="Hubbard S.S."/>
            <person name="Banfield J.F."/>
        </authorList>
    </citation>
    <scope>NUCLEOTIDE SEQUENCE [LARGE SCALE GENOMIC DNA]</scope>
</reference>
<gene>
    <name evidence="5" type="primary">tsf</name>
    <name evidence="7" type="ORF">A3I30_04015</name>
</gene>
<comment type="subcellular location">
    <subcellularLocation>
        <location evidence="5">Cytoplasm</location>
    </subcellularLocation>
</comment>
<feature type="region of interest" description="Involved in Mg(2+) ion dislocation from EF-Tu" evidence="5">
    <location>
        <begin position="82"/>
        <end position="85"/>
    </location>
</feature>
<dbReference type="InterPro" id="IPR036402">
    <property type="entry name" value="EF-Ts_dimer_sf"/>
</dbReference>
<comment type="function">
    <text evidence="5">Associates with the EF-Tu.GDP complex and induces the exchange of GDP to GTP. It remains bound to the aminoacyl-tRNA.EF-Tu.GTP complex up to the GTP hydrolysis stage on the ribosome.</text>
</comment>
<dbReference type="Proteomes" id="UP000177197">
    <property type="component" value="Unassembled WGS sequence"/>
</dbReference>
<dbReference type="InterPro" id="IPR001816">
    <property type="entry name" value="Transl_elong_EFTs/EF1B"/>
</dbReference>
<keyword evidence="3 5" id="KW-0251">Elongation factor</keyword>
<accession>A0A1F5C9W1</accession>
<dbReference type="FunFam" id="1.10.8.10:FF:000001">
    <property type="entry name" value="Elongation factor Ts"/>
    <property type="match status" value="1"/>
</dbReference>
<evidence type="ECO:0000313" key="8">
    <source>
        <dbReference type="Proteomes" id="UP000177197"/>
    </source>
</evidence>
<dbReference type="GO" id="GO:0005737">
    <property type="term" value="C:cytoplasm"/>
    <property type="evidence" value="ECO:0007669"/>
    <property type="project" value="UniProtKB-SubCell"/>
</dbReference>
<comment type="caution">
    <text evidence="7">The sequence shown here is derived from an EMBL/GenBank/DDBJ whole genome shotgun (WGS) entry which is preliminary data.</text>
</comment>
<keyword evidence="5" id="KW-0963">Cytoplasm</keyword>
<sequence>MSKININDLKKIREMTGVSVDAIKMALEEADGKIEQALELLKKRGVAVAAKKALRQTGEGVIASYIHATGKIGVLVKVLCETDFVVRNEQFKQLGHELAMHIAAANPQSIKELLSQPYIRNQDITVEDVVNDYIGKLGENIQIGEFCRFEI</sequence>
<organism evidence="7 8">
    <name type="scientific">Candidatus Azambacteria bacterium RIFCSPLOWO2_02_FULL_44_14</name>
    <dbReference type="NCBI Taxonomy" id="1797306"/>
    <lineage>
        <taxon>Bacteria</taxon>
        <taxon>Candidatus Azamiibacteriota</taxon>
    </lineage>
</organism>
<evidence type="ECO:0000256" key="2">
    <source>
        <dbReference type="ARBA" id="ARBA00016956"/>
    </source>
</evidence>
<dbReference type="AlphaFoldDB" id="A0A1F5C9W1"/>
<evidence type="ECO:0000256" key="1">
    <source>
        <dbReference type="ARBA" id="ARBA00005532"/>
    </source>
</evidence>
<evidence type="ECO:0000256" key="3">
    <source>
        <dbReference type="ARBA" id="ARBA00022768"/>
    </source>
</evidence>
<dbReference type="Pfam" id="PF00889">
    <property type="entry name" value="EF_TS"/>
    <property type="match status" value="1"/>
</dbReference>